<dbReference type="InterPro" id="IPR011990">
    <property type="entry name" value="TPR-like_helical_dom_sf"/>
</dbReference>
<evidence type="ECO:0000313" key="4">
    <source>
        <dbReference type="Proteomes" id="UP000317199"/>
    </source>
</evidence>
<proteinExistence type="predicted"/>
<accession>A0A514BTK1</accession>
<feature type="repeat" description="TPR" evidence="1">
    <location>
        <begin position="523"/>
        <end position="556"/>
    </location>
</feature>
<dbReference type="EMBL" id="CP041242">
    <property type="protein sequence ID" value="QDH70712.1"/>
    <property type="molecule type" value="Genomic_DNA"/>
</dbReference>
<dbReference type="PANTHER" id="PTHR12558:SF13">
    <property type="entry name" value="CELL DIVISION CYCLE PROTEIN 27 HOMOLOG"/>
    <property type="match status" value="1"/>
</dbReference>
<feature type="signal peptide" evidence="2">
    <location>
        <begin position="1"/>
        <end position="23"/>
    </location>
</feature>
<protein>
    <submittedName>
        <fullName evidence="3">Uncharacterized protein</fullName>
    </submittedName>
</protein>
<dbReference type="Gene3D" id="1.25.40.10">
    <property type="entry name" value="Tetratricopeptide repeat domain"/>
    <property type="match status" value="2"/>
</dbReference>
<dbReference type="Proteomes" id="UP000317199">
    <property type="component" value="Chromosome"/>
</dbReference>
<dbReference type="OrthoDB" id="9766710at2"/>
<feature type="repeat" description="TPR" evidence="1">
    <location>
        <begin position="421"/>
        <end position="454"/>
    </location>
</feature>
<dbReference type="SUPFAM" id="SSF48452">
    <property type="entry name" value="TPR-like"/>
    <property type="match status" value="2"/>
</dbReference>
<feature type="chain" id="PRO_5021773248" evidence="2">
    <location>
        <begin position="24"/>
        <end position="584"/>
    </location>
</feature>
<gene>
    <name evidence="3" type="ORF">FKV23_11950</name>
</gene>
<dbReference type="PANTHER" id="PTHR12558">
    <property type="entry name" value="CELL DIVISION CYCLE 16,23,27"/>
    <property type="match status" value="1"/>
</dbReference>
<reference evidence="3 4" key="1">
    <citation type="submission" date="2019-06" db="EMBL/GenBank/DDBJ databases">
        <title>Lysobacter alkalisoli sp. nov. isolated from saline-alkali soil.</title>
        <authorList>
            <person name="Sun J.-Q."/>
            <person name="Xu L."/>
        </authorList>
    </citation>
    <scope>NUCLEOTIDE SEQUENCE [LARGE SCALE GENOMIC DNA]</scope>
    <source>
        <strain evidence="3 4">SJ-36</strain>
    </source>
</reference>
<evidence type="ECO:0000313" key="3">
    <source>
        <dbReference type="EMBL" id="QDH70712.1"/>
    </source>
</evidence>
<dbReference type="Pfam" id="PF13429">
    <property type="entry name" value="TPR_15"/>
    <property type="match status" value="1"/>
</dbReference>
<keyword evidence="4" id="KW-1185">Reference proteome</keyword>
<organism evidence="3 4">
    <name type="scientific">Marilutibacter alkalisoli</name>
    <dbReference type="NCBI Taxonomy" id="2591633"/>
    <lineage>
        <taxon>Bacteria</taxon>
        <taxon>Pseudomonadati</taxon>
        <taxon>Pseudomonadota</taxon>
        <taxon>Gammaproteobacteria</taxon>
        <taxon>Lysobacterales</taxon>
        <taxon>Lysobacteraceae</taxon>
        <taxon>Marilutibacter</taxon>
    </lineage>
</organism>
<dbReference type="InterPro" id="IPR019734">
    <property type="entry name" value="TPR_rpt"/>
</dbReference>
<dbReference type="RefSeq" id="WP_141624044.1">
    <property type="nucleotide sequence ID" value="NZ_CP041242.1"/>
</dbReference>
<dbReference type="AlphaFoldDB" id="A0A514BTK1"/>
<dbReference type="SMART" id="SM00028">
    <property type="entry name" value="TPR"/>
    <property type="match status" value="3"/>
</dbReference>
<dbReference type="KEGG" id="lyj:FKV23_11950"/>
<sequence>MTHPIRSSLLILALSGVFVPAVAAPPEPLVERVALTPPGRSDDPVVQALEPLMAAEFAIQSGRLEEAAGWYLQAARDTRDPALAERATRVALLAKDDESTAAALDLWRRLGGEGSGVLSAQAALSLRKGNERAARRELSELLAQPGSDGWRQAFGVLATGSHDPRLSARVLDYLVRRNRLPQVLDAWMAFGGLALRLDSPELVENIVVRLIDRFPGEPRVALLRAGQLREAGKDEEARMMLDGIDPTAQGPLLRQSLANEYERLGDLLRAEQTLAQGPQDEQTYAIRASLLARAEDKQALAGLYDELSEGAARPDPRRRLLLGQIAEFLERHDEALDWYAGVPGGPQRWQARLRSANVLHELERGDEAYATLRDMQADAAVPDDARRDAYLFEAVLRQRDKDDAGELDTFARGLAAFPDDPEILYARALAWERRDDIPRAEADFRKILVIDPESTAALNALGYTLADRTDRYQEALELINRARAAEPDNAAIIDSYGWVLYRLGRNKEAVIELRRALSMMEDAEIAAHLAEVLWVMGERDEARRIFDKARTIDPENRSLRRALEAVGLPADVPETGEPDDEALP</sequence>
<dbReference type="PROSITE" id="PS50005">
    <property type="entry name" value="TPR"/>
    <property type="match status" value="2"/>
</dbReference>
<keyword evidence="1" id="KW-0802">TPR repeat</keyword>
<evidence type="ECO:0000256" key="1">
    <source>
        <dbReference type="PROSITE-ProRule" id="PRU00339"/>
    </source>
</evidence>
<keyword evidence="2" id="KW-0732">Signal</keyword>
<evidence type="ECO:0000256" key="2">
    <source>
        <dbReference type="SAM" id="SignalP"/>
    </source>
</evidence>
<name>A0A514BTK1_9GAMM</name>